<feature type="chain" id="PRO_5047459911" description="Pili assembly chaperone N-terminal domain-containing protein" evidence="1">
    <location>
        <begin position="22"/>
        <end position="272"/>
    </location>
</feature>
<dbReference type="Proteomes" id="UP001595478">
    <property type="component" value="Unassembled WGS sequence"/>
</dbReference>
<dbReference type="InterPro" id="IPR013783">
    <property type="entry name" value="Ig-like_fold"/>
</dbReference>
<dbReference type="EMBL" id="JBHRSW010000004">
    <property type="protein sequence ID" value="MFC3120368.1"/>
    <property type="molecule type" value="Genomic_DNA"/>
</dbReference>
<protein>
    <recommendedName>
        <fullName evidence="4">Pili assembly chaperone N-terminal domain-containing protein</fullName>
    </recommendedName>
</protein>
<dbReference type="Gene3D" id="2.60.40.10">
    <property type="entry name" value="Immunoglobulins"/>
    <property type="match status" value="1"/>
</dbReference>
<dbReference type="SUPFAM" id="SSF49354">
    <property type="entry name" value="PapD-like"/>
    <property type="match status" value="1"/>
</dbReference>
<evidence type="ECO:0000313" key="3">
    <source>
        <dbReference type="Proteomes" id="UP001595478"/>
    </source>
</evidence>
<gene>
    <name evidence="2" type="ORF">ACFOHL_01915</name>
</gene>
<dbReference type="RefSeq" id="WP_376918504.1">
    <property type="nucleotide sequence ID" value="NZ_JBHRSW010000004.1"/>
</dbReference>
<comment type="caution">
    <text evidence="2">The sequence shown here is derived from an EMBL/GenBank/DDBJ whole genome shotgun (WGS) entry which is preliminary data.</text>
</comment>
<name>A0ABV7FM82_9ALTE</name>
<evidence type="ECO:0000256" key="1">
    <source>
        <dbReference type="SAM" id="SignalP"/>
    </source>
</evidence>
<keyword evidence="3" id="KW-1185">Reference proteome</keyword>
<evidence type="ECO:0008006" key="4">
    <source>
        <dbReference type="Google" id="ProtNLM"/>
    </source>
</evidence>
<evidence type="ECO:0000313" key="2">
    <source>
        <dbReference type="EMBL" id="MFC3120368.1"/>
    </source>
</evidence>
<feature type="signal peptide" evidence="1">
    <location>
        <begin position="1"/>
        <end position="21"/>
    </location>
</feature>
<proteinExistence type="predicted"/>
<sequence length="272" mass="30766">MRFTILMLSVITFFTTYKAHADLLITPTLIKFEERDRVKEVILLNTSSSTRKYTVEWLQQEQKPGGQYHVMSESQLEEFSTASEYLRVSPRRVTLAPGENQRVKLLLRRSADMKKQEYRSHLKFTALPTETEEEESVTSGVAIRLKSLISYSIPVVLNFDGKKDADLKIEQVNFLPSTGNSRHGNIYVSFQKPLGNSVFGDLVAKFKKDGSSEFVPVGFLNGVNIFHENEQAERLISWSQNVPVEPGTLSVEFNSLGNGGRFVVAEKRIALN</sequence>
<accession>A0ABV7FM82</accession>
<dbReference type="InterPro" id="IPR008962">
    <property type="entry name" value="PapD-like_sf"/>
</dbReference>
<reference evidence="3" key="1">
    <citation type="journal article" date="2019" name="Int. J. Syst. Evol. Microbiol.">
        <title>The Global Catalogue of Microorganisms (GCM) 10K type strain sequencing project: providing services to taxonomists for standard genome sequencing and annotation.</title>
        <authorList>
            <consortium name="The Broad Institute Genomics Platform"/>
            <consortium name="The Broad Institute Genome Sequencing Center for Infectious Disease"/>
            <person name="Wu L."/>
            <person name="Ma J."/>
        </authorList>
    </citation>
    <scope>NUCLEOTIDE SEQUENCE [LARGE SCALE GENOMIC DNA]</scope>
    <source>
        <strain evidence="3">KCTC 52473</strain>
    </source>
</reference>
<keyword evidence="1" id="KW-0732">Signal</keyword>
<organism evidence="2 3">
    <name type="scientific">Agaribacter flavus</name>
    <dbReference type="NCBI Taxonomy" id="1902781"/>
    <lineage>
        <taxon>Bacteria</taxon>
        <taxon>Pseudomonadati</taxon>
        <taxon>Pseudomonadota</taxon>
        <taxon>Gammaproteobacteria</taxon>
        <taxon>Alteromonadales</taxon>
        <taxon>Alteromonadaceae</taxon>
        <taxon>Agaribacter</taxon>
    </lineage>
</organism>